<dbReference type="InterPro" id="IPR038718">
    <property type="entry name" value="SNF2-like_sf"/>
</dbReference>
<evidence type="ECO:0000313" key="8">
    <source>
        <dbReference type="EMBL" id="MFH5209082.1"/>
    </source>
</evidence>
<keyword evidence="1" id="KW-0547">Nucleotide-binding</keyword>
<dbReference type="InterPro" id="IPR057342">
    <property type="entry name" value="DEXDc_RapA"/>
</dbReference>
<evidence type="ECO:0000256" key="1">
    <source>
        <dbReference type="ARBA" id="ARBA00022741"/>
    </source>
</evidence>
<dbReference type="SMART" id="SM00490">
    <property type="entry name" value="HELICc"/>
    <property type="match status" value="1"/>
</dbReference>
<dbReference type="PANTHER" id="PTHR45766:SF6">
    <property type="entry name" value="SWI_SNF-RELATED MATRIX-ASSOCIATED ACTIN-DEPENDENT REGULATOR OF CHROMATIN SUBFAMILY A-LIKE PROTEIN 1"/>
    <property type="match status" value="1"/>
</dbReference>
<evidence type="ECO:0000256" key="5">
    <source>
        <dbReference type="SAM" id="MobiDB-lite"/>
    </source>
</evidence>
<evidence type="ECO:0000256" key="2">
    <source>
        <dbReference type="ARBA" id="ARBA00022801"/>
    </source>
</evidence>
<dbReference type="CDD" id="cd18011">
    <property type="entry name" value="DEXDc_RapA"/>
    <property type="match status" value="1"/>
</dbReference>
<dbReference type="InterPro" id="IPR001650">
    <property type="entry name" value="Helicase_C-like"/>
</dbReference>
<dbReference type="Pfam" id="PF13020">
    <property type="entry name" value="NOV_C"/>
    <property type="match status" value="1"/>
</dbReference>
<protein>
    <submittedName>
        <fullName evidence="8">Helicase-related protein</fullName>
    </submittedName>
</protein>
<evidence type="ECO:0000259" key="6">
    <source>
        <dbReference type="PROSITE" id="PS51192"/>
    </source>
</evidence>
<keyword evidence="2" id="KW-0378">Hydrolase</keyword>
<keyword evidence="4" id="KW-0067">ATP-binding</keyword>
<dbReference type="Proteomes" id="UP001609175">
    <property type="component" value="Unassembled WGS sequence"/>
</dbReference>
<feature type="domain" description="Helicase C-terminal" evidence="7">
    <location>
        <begin position="499"/>
        <end position="658"/>
    </location>
</feature>
<name>A0ABW7JM57_9NOCA</name>
<evidence type="ECO:0000256" key="4">
    <source>
        <dbReference type="ARBA" id="ARBA00022840"/>
    </source>
</evidence>
<comment type="caution">
    <text evidence="8">The sequence shown here is derived from an EMBL/GenBank/DDBJ whole genome shotgun (WGS) entry which is preliminary data.</text>
</comment>
<dbReference type="Gene3D" id="3.40.50.10810">
    <property type="entry name" value="Tandem AAA-ATPase domain"/>
    <property type="match status" value="1"/>
</dbReference>
<dbReference type="PROSITE" id="PS51194">
    <property type="entry name" value="HELICASE_CTER"/>
    <property type="match status" value="1"/>
</dbReference>
<dbReference type="InterPro" id="IPR024975">
    <property type="entry name" value="NOV_C"/>
</dbReference>
<gene>
    <name evidence="8" type="ORF">ACHIPZ_12895</name>
</gene>
<feature type="compositionally biased region" description="Basic and acidic residues" evidence="5">
    <location>
        <begin position="956"/>
        <end position="965"/>
    </location>
</feature>
<proteinExistence type="predicted"/>
<dbReference type="InterPro" id="IPR014001">
    <property type="entry name" value="Helicase_ATP-bd"/>
</dbReference>
<dbReference type="RefSeq" id="WP_395114729.1">
    <property type="nucleotide sequence ID" value="NZ_JBIMSO010000050.1"/>
</dbReference>
<evidence type="ECO:0000259" key="7">
    <source>
        <dbReference type="PROSITE" id="PS51194"/>
    </source>
</evidence>
<feature type="region of interest" description="Disordered" evidence="5">
    <location>
        <begin position="956"/>
        <end position="975"/>
    </location>
</feature>
<dbReference type="EMBL" id="JBIMSO010000050">
    <property type="protein sequence ID" value="MFH5209082.1"/>
    <property type="molecule type" value="Genomic_DNA"/>
</dbReference>
<keyword evidence="3 8" id="KW-0347">Helicase</keyword>
<sequence length="1164" mass="130271">MSPDRESSSAVRIADLTNGVVLLGVRPGPVTVLTTIPHGPEAVTLVFRDAAGTTGDQLLYATDLEQLTIEPLGSRWLFDADGDEFRLAAEALRIRMAGLHDPMLAVSSSDVEPLPHQIRAVYAELLPRTPLRFLLADDPGAGKTIMAGLYAKELILRGDLTRMLIIAPGGLVDQWQEELSAKFGITTQLLSREVAASNRDGNPFSDHPMLVARMDQLARDDELRMHLSHSEWDLIVVDEAHRMSASWWGGELRTTKRYELGKELGDITRHLLLMTATPHAGSEENYQAFLALLDPDRFEGRFREGAHTTDTTGLMRRMIKEELLTFEGKPLFPERIAETVPYELSGAERDLYESVTQYVRVEMNRADSLPDSPRTRTVGFALTVLQRRLASSTHAILRSLERRRARLESKRLEMLHPATALQVADVPSERQWARLDDPDEIDAEEVEQLEEDVVDAATAARTAAELEVEIRILSDLVTLATRVRDAGEDRKWAELRSLLLDKRLLVDDNGDPRKLIVFTEHRDTLNYLHEQICNVLGRNDAVLTIHGGTRREDRRRAREEFTHNPDRRVLLATDAAGEGLNLQAAHLMINYDLPWNPNRLEQRFGRIHRIGQQKTCRLWNLVANNTREGQVFTRLLEKMEQQRRAYGGRLFDVLGDAFGDRPLRDLLIEAIRYGDDPAKRAELDRVVDAEVAAGLTELLAERALSQEALSPHELERLRKQMDEARARRLQPHYVELFFKEAFSRLGGRMSAREQDRFEINNVPAALRTRQTLGAWRPLATRYDRVTFEPTRIEGRQRADLLAPGHPLMDVVLDLTIEQHRSALERGSVLVDRSDSSGEPRLVVALVTEIIDGTGNVVSKRFSFVTLTPDGKAAASGPAPYLDAEPLVGHTAIVETALAAPWLAAGVEQLATSWAITQDQPQHLSEVRDRILPLIDKTRSAVRSRLTQQANYLESEAARLRDEQGTGRRGRPARARVSPERLIARARELEARLEIRLPRLDAEAQLAARPPRVIGAALILPAGLFEPSVGVPTHAKETEVVERRAVDAILAAERTLGRAPEEMPHNNKGFDIRSSDAEGRTIFIEVKGRIAGADDFFVTYNEVLFGKNAAGNHRLALVSVHPDGAEYDTFRYVLNAFRDIELGSFAATGVRADWHKTWSTGAGAV</sequence>
<organism evidence="8 9">
    <name type="scientific">Antrihabitans spumae</name>
    <dbReference type="NCBI Taxonomy" id="3373370"/>
    <lineage>
        <taxon>Bacteria</taxon>
        <taxon>Bacillati</taxon>
        <taxon>Actinomycetota</taxon>
        <taxon>Actinomycetes</taxon>
        <taxon>Mycobacteriales</taxon>
        <taxon>Nocardiaceae</taxon>
        <taxon>Antrihabitans</taxon>
    </lineage>
</organism>
<dbReference type="InterPro" id="IPR049730">
    <property type="entry name" value="SNF2/RAD54-like_C"/>
</dbReference>
<evidence type="ECO:0000256" key="3">
    <source>
        <dbReference type="ARBA" id="ARBA00022806"/>
    </source>
</evidence>
<reference evidence="8 9" key="1">
    <citation type="submission" date="2024-10" db="EMBL/GenBank/DDBJ databases">
        <authorList>
            <person name="Riesco R."/>
        </authorList>
    </citation>
    <scope>NUCLEOTIDE SEQUENCE [LARGE SCALE GENOMIC DNA]</scope>
    <source>
        <strain evidence="8 9">NCIMB 15449</strain>
    </source>
</reference>
<feature type="domain" description="Helicase ATP-binding" evidence="6">
    <location>
        <begin position="124"/>
        <end position="296"/>
    </location>
</feature>
<dbReference type="Pfam" id="PF00271">
    <property type="entry name" value="Helicase_C"/>
    <property type="match status" value="1"/>
</dbReference>
<dbReference type="Gene3D" id="3.40.50.300">
    <property type="entry name" value="P-loop containing nucleotide triphosphate hydrolases"/>
    <property type="match status" value="1"/>
</dbReference>
<dbReference type="PROSITE" id="PS51192">
    <property type="entry name" value="HELICASE_ATP_BIND_1"/>
    <property type="match status" value="1"/>
</dbReference>
<accession>A0ABW7JM57</accession>
<dbReference type="CDD" id="cd18793">
    <property type="entry name" value="SF2_C_SNF"/>
    <property type="match status" value="1"/>
</dbReference>
<dbReference type="InterPro" id="IPR006935">
    <property type="entry name" value="Helicase/UvrB_N"/>
</dbReference>
<dbReference type="InterPro" id="IPR027417">
    <property type="entry name" value="P-loop_NTPase"/>
</dbReference>
<dbReference type="PANTHER" id="PTHR45766">
    <property type="entry name" value="DNA ANNEALING HELICASE AND ENDONUCLEASE ZRANB3 FAMILY MEMBER"/>
    <property type="match status" value="1"/>
</dbReference>
<dbReference type="SMART" id="SM00487">
    <property type="entry name" value="DEXDc"/>
    <property type="match status" value="1"/>
</dbReference>
<dbReference type="GO" id="GO:0004386">
    <property type="term" value="F:helicase activity"/>
    <property type="evidence" value="ECO:0007669"/>
    <property type="project" value="UniProtKB-KW"/>
</dbReference>
<dbReference type="SUPFAM" id="SSF52540">
    <property type="entry name" value="P-loop containing nucleoside triphosphate hydrolases"/>
    <property type="match status" value="2"/>
</dbReference>
<evidence type="ECO:0000313" key="9">
    <source>
        <dbReference type="Proteomes" id="UP001609175"/>
    </source>
</evidence>
<dbReference type="Pfam" id="PF04851">
    <property type="entry name" value="ResIII"/>
    <property type="match status" value="1"/>
</dbReference>